<accession>A0AA43GRB6</accession>
<dbReference type="SUPFAM" id="SSF47090">
    <property type="entry name" value="PGBD-like"/>
    <property type="match status" value="1"/>
</dbReference>
<feature type="domain" description="Peptidoglycan binding-like" evidence="1">
    <location>
        <begin position="6"/>
        <end position="61"/>
    </location>
</feature>
<dbReference type="InterPro" id="IPR002477">
    <property type="entry name" value="Peptidoglycan-bd-like"/>
</dbReference>
<dbReference type="EMBL" id="JANQDH010000046">
    <property type="protein sequence ID" value="MDH6060190.1"/>
    <property type="molecule type" value="Genomic_DNA"/>
</dbReference>
<protein>
    <submittedName>
        <fullName evidence="2">Peptidoglycan-binding protein</fullName>
    </submittedName>
</protein>
<dbReference type="Pfam" id="PF01471">
    <property type="entry name" value="PG_binding_1"/>
    <property type="match status" value="1"/>
</dbReference>
<name>A0AA43GRB6_9CYAN</name>
<dbReference type="InterPro" id="IPR036365">
    <property type="entry name" value="PGBD-like_sf"/>
</dbReference>
<comment type="caution">
    <text evidence="2">The sequence shown here is derived from an EMBL/GenBank/DDBJ whole genome shotgun (WGS) entry which is preliminary data.</text>
</comment>
<dbReference type="InterPro" id="IPR036366">
    <property type="entry name" value="PGBDSf"/>
</dbReference>
<proteinExistence type="predicted"/>
<dbReference type="Gene3D" id="1.10.101.10">
    <property type="entry name" value="PGBD-like superfamily/PGBD"/>
    <property type="match status" value="1"/>
</dbReference>
<organism evidence="2 3">
    <name type="scientific">Chrysosporum bergii ANA360D</name>
    <dbReference type="NCBI Taxonomy" id="617107"/>
    <lineage>
        <taxon>Bacteria</taxon>
        <taxon>Bacillati</taxon>
        <taxon>Cyanobacteriota</taxon>
        <taxon>Cyanophyceae</taxon>
        <taxon>Nostocales</taxon>
        <taxon>Nodulariaceae</taxon>
        <taxon>Chrysosporum</taxon>
    </lineage>
</organism>
<keyword evidence="3" id="KW-1185">Reference proteome</keyword>
<gene>
    <name evidence="2" type="ORF">NWP17_07025</name>
</gene>
<evidence type="ECO:0000313" key="2">
    <source>
        <dbReference type="EMBL" id="MDH6060190.1"/>
    </source>
</evidence>
<evidence type="ECO:0000259" key="1">
    <source>
        <dbReference type="Pfam" id="PF01471"/>
    </source>
</evidence>
<dbReference type="RefSeq" id="WP_280654196.1">
    <property type="nucleotide sequence ID" value="NZ_JANQDH010000046.1"/>
</dbReference>
<dbReference type="AlphaFoldDB" id="A0AA43GRB6"/>
<dbReference type="Proteomes" id="UP001159387">
    <property type="component" value="Unassembled WGS sequence"/>
</dbReference>
<sequence length="68" mass="7525">MINGVIVEHVQQRLLDLGYSVGQHGADGFYGSDTEAGVKLFQKEKGLKVDGWVGRDTWKVLFNSMSNP</sequence>
<evidence type="ECO:0000313" key="3">
    <source>
        <dbReference type="Proteomes" id="UP001159387"/>
    </source>
</evidence>
<reference evidence="2 3" key="1">
    <citation type="journal article" date="2023" name="J. Phycol.">
        <title>Chrysosporum ovalisporum is synonymous with the true-branching cyanobacterium Umezakia natans (Nostocales/Aphanizomenonaceae).</title>
        <authorList>
            <person name="McGregor G.B."/>
            <person name="Sendall B.C."/>
            <person name="Niiyama Y."/>
            <person name="Tuji A."/>
            <person name="Willis A."/>
        </authorList>
    </citation>
    <scope>NUCLEOTIDE SEQUENCE [LARGE SCALE GENOMIC DNA]</scope>
    <source>
        <strain evidence="2 3">ANA360D</strain>
    </source>
</reference>